<keyword evidence="2" id="KW-1185">Reference proteome</keyword>
<comment type="caution">
    <text evidence="1">The sequence shown here is derived from an EMBL/GenBank/DDBJ whole genome shotgun (WGS) entry which is preliminary data.</text>
</comment>
<organism evidence="1 2">
    <name type="scientific">Colletotrichum chrysophilum</name>
    <dbReference type="NCBI Taxonomy" id="1836956"/>
    <lineage>
        <taxon>Eukaryota</taxon>
        <taxon>Fungi</taxon>
        <taxon>Dikarya</taxon>
        <taxon>Ascomycota</taxon>
        <taxon>Pezizomycotina</taxon>
        <taxon>Sordariomycetes</taxon>
        <taxon>Hypocreomycetidae</taxon>
        <taxon>Glomerellales</taxon>
        <taxon>Glomerellaceae</taxon>
        <taxon>Colletotrichum</taxon>
        <taxon>Colletotrichum gloeosporioides species complex</taxon>
    </lineage>
</organism>
<dbReference type="Proteomes" id="UP001243330">
    <property type="component" value="Unassembled WGS sequence"/>
</dbReference>
<gene>
    <name evidence="1" type="ORF">CCHR01_16999</name>
</gene>
<reference evidence="1" key="1">
    <citation type="submission" date="2023-01" db="EMBL/GenBank/DDBJ databases">
        <title>Colletotrichum chrysophilum M932 genome sequence.</title>
        <authorList>
            <person name="Baroncelli R."/>
        </authorList>
    </citation>
    <scope>NUCLEOTIDE SEQUENCE</scope>
    <source>
        <strain evidence="1">M932</strain>
    </source>
</reference>
<dbReference type="AlphaFoldDB" id="A0AAD9A7F7"/>
<sequence>MHQPPGCLFRSFLSAQHLCASFAMIDGQFVLHGFMAVEQCTRRHDTTRAAATTSLTTTQQGQLRLDHAFGTPDIACRQPKLRRTALVLLAKSNRHQGKQLNLARHTRQVRA</sequence>
<proteinExistence type="predicted"/>
<evidence type="ECO:0000313" key="1">
    <source>
        <dbReference type="EMBL" id="KAK1840364.1"/>
    </source>
</evidence>
<dbReference type="EMBL" id="JAQOWY010000568">
    <property type="protein sequence ID" value="KAK1840364.1"/>
    <property type="molecule type" value="Genomic_DNA"/>
</dbReference>
<evidence type="ECO:0000313" key="2">
    <source>
        <dbReference type="Proteomes" id="UP001243330"/>
    </source>
</evidence>
<accession>A0AAD9A7F7</accession>
<name>A0AAD9A7F7_9PEZI</name>
<protein>
    <submittedName>
        <fullName evidence="1">Uncharacterized protein</fullName>
    </submittedName>
</protein>